<evidence type="ECO:0000256" key="2">
    <source>
        <dbReference type="ARBA" id="ARBA00022603"/>
    </source>
</evidence>
<protein>
    <submittedName>
        <fullName evidence="6">Methyltransferase family protein</fullName>
    </submittedName>
</protein>
<dbReference type="InterPro" id="IPR051052">
    <property type="entry name" value="Diverse_substrate_MTase"/>
</dbReference>
<dbReference type="PANTHER" id="PTHR44942:SF4">
    <property type="entry name" value="METHYLTRANSFERASE TYPE 11 DOMAIN-CONTAINING PROTEIN"/>
    <property type="match status" value="1"/>
</dbReference>
<dbReference type="EMBL" id="QGDQ01000008">
    <property type="protein sequence ID" value="PWJ54237.1"/>
    <property type="molecule type" value="Genomic_DNA"/>
</dbReference>
<accession>A0A316AVU5</accession>
<evidence type="ECO:0000256" key="3">
    <source>
        <dbReference type="ARBA" id="ARBA00022679"/>
    </source>
</evidence>
<keyword evidence="7" id="KW-1185">Reference proteome</keyword>
<feature type="compositionally biased region" description="Polar residues" evidence="4">
    <location>
        <begin position="1"/>
        <end position="16"/>
    </location>
</feature>
<dbReference type="Proteomes" id="UP000245469">
    <property type="component" value="Unassembled WGS sequence"/>
</dbReference>
<dbReference type="GO" id="GO:0008757">
    <property type="term" value="F:S-adenosylmethionine-dependent methyltransferase activity"/>
    <property type="evidence" value="ECO:0007669"/>
    <property type="project" value="InterPro"/>
</dbReference>
<dbReference type="GO" id="GO:0032259">
    <property type="term" value="P:methylation"/>
    <property type="evidence" value="ECO:0007669"/>
    <property type="project" value="UniProtKB-KW"/>
</dbReference>
<evidence type="ECO:0000256" key="1">
    <source>
        <dbReference type="ARBA" id="ARBA00008361"/>
    </source>
</evidence>
<dbReference type="CDD" id="cd02440">
    <property type="entry name" value="AdoMet_MTases"/>
    <property type="match status" value="1"/>
</dbReference>
<dbReference type="RefSeq" id="WP_211319370.1">
    <property type="nucleotide sequence ID" value="NZ_QGDQ01000008.1"/>
</dbReference>
<organism evidence="6 7">
    <name type="scientific">Quadrisphaera granulorum</name>
    <dbReference type="NCBI Taxonomy" id="317664"/>
    <lineage>
        <taxon>Bacteria</taxon>
        <taxon>Bacillati</taxon>
        <taxon>Actinomycetota</taxon>
        <taxon>Actinomycetes</taxon>
        <taxon>Kineosporiales</taxon>
        <taxon>Kineosporiaceae</taxon>
        <taxon>Quadrisphaera</taxon>
    </lineage>
</organism>
<feature type="region of interest" description="Disordered" evidence="4">
    <location>
        <begin position="1"/>
        <end position="34"/>
    </location>
</feature>
<comment type="caution">
    <text evidence="6">The sequence shown here is derived from an EMBL/GenBank/DDBJ whole genome shotgun (WGS) entry which is preliminary data.</text>
</comment>
<comment type="similarity">
    <text evidence="1">Belongs to the methyltransferase superfamily.</text>
</comment>
<feature type="domain" description="Methyltransferase type 11" evidence="5">
    <location>
        <begin position="62"/>
        <end position="155"/>
    </location>
</feature>
<proteinExistence type="inferred from homology"/>
<keyword evidence="3 6" id="KW-0808">Transferase</keyword>
<dbReference type="AlphaFoldDB" id="A0A316AVU5"/>
<sequence length="286" mass="31260">MSNSVDTSAAGATTLPTEDRLRRRTTFDDDAERYARTRPTYPAELFDAFAEATDLHAGSRALEVAPGTGQATVPMAERGWSITAVELGVQMAALARRALSAVPAADVDVVVAPFEDWPLPSEPYDAALCATAWHWLDPAVRAQKAAAALRPGGVLGVVRSHHVAGGSQEFFTLSNAIWRRYSPQDSNGSARFRLLPEEQVEPATAEFEECDAFSEVTWRGFPLEVEYSTAQFLDLISTYSQVAVLPPQNRAALLQALRALADDRFGGRITRRYLFELVLARTPLAH</sequence>
<name>A0A316AVU5_9ACTN</name>
<dbReference type="InterPro" id="IPR013216">
    <property type="entry name" value="Methyltransf_11"/>
</dbReference>
<dbReference type="Pfam" id="PF08241">
    <property type="entry name" value="Methyltransf_11"/>
    <property type="match status" value="1"/>
</dbReference>
<evidence type="ECO:0000259" key="5">
    <source>
        <dbReference type="Pfam" id="PF08241"/>
    </source>
</evidence>
<dbReference type="PANTHER" id="PTHR44942">
    <property type="entry name" value="METHYLTRANSF_11 DOMAIN-CONTAINING PROTEIN"/>
    <property type="match status" value="1"/>
</dbReference>
<dbReference type="InterPro" id="IPR029063">
    <property type="entry name" value="SAM-dependent_MTases_sf"/>
</dbReference>
<evidence type="ECO:0000313" key="6">
    <source>
        <dbReference type="EMBL" id="PWJ54237.1"/>
    </source>
</evidence>
<dbReference type="Gene3D" id="3.40.50.150">
    <property type="entry name" value="Vaccinia Virus protein VP39"/>
    <property type="match status" value="1"/>
</dbReference>
<evidence type="ECO:0000313" key="7">
    <source>
        <dbReference type="Proteomes" id="UP000245469"/>
    </source>
</evidence>
<feature type="compositionally biased region" description="Basic and acidic residues" evidence="4">
    <location>
        <begin position="17"/>
        <end position="34"/>
    </location>
</feature>
<keyword evidence="2 6" id="KW-0489">Methyltransferase</keyword>
<reference evidence="6 7" key="1">
    <citation type="submission" date="2018-03" db="EMBL/GenBank/DDBJ databases">
        <title>Genomic Encyclopedia of Archaeal and Bacterial Type Strains, Phase II (KMG-II): from individual species to whole genera.</title>
        <authorList>
            <person name="Goeker M."/>
        </authorList>
    </citation>
    <scope>NUCLEOTIDE SEQUENCE [LARGE SCALE GENOMIC DNA]</scope>
    <source>
        <strain evidence="6 7">DSM 44889</strain>
    </source>
</reference>
<evidence type="ECO:0000256" key="4">
    <source>
        <dbReference type="SAM" id="MobiDB-lite"/>
    </source>
</evidence>
<dbReference type="SUPFAM" id="SSF53335">
    <property type="entry name" value="S-adenosyl-L-methionine-dependent methyltransferases"/>
    <property type="match status" value="1"/>
</dbReference>
<gene>
    <name evidence="6" type="ORF">BXY45_108144</name>
</gene>